<evidence type="ECO:0000313" key="10">
    <source>
        <dbReference type="EMBL" id="EGC71139.1"/>
    </source>
</evidence>
<dbReference type="PANTHER" id="PTHR24221:SF614">
    <property type="entry name" value="GLUTATHIONE_L-CYSTEINE TRANSPORT SYSTEM ATP-BINDING_PERMEASE PROTEIN CYDC"/>
    <property type="match status" value="1"/>
</dbReference>
<dbReference type="InterPro" id="IPR003439">
    <property type="entry name" value="ABC_transporter-like_ATP-bd"/>
</dbReference>
<keyword evidence="3" id="KW-0547">Nucleotide-binding</keyword>
<dbReference type="InterPro" id="IPR011527">
    <property type="entry name" value="ABC1_TM_dom"/>
</dbReference>
<dbReference type="AlphaFoldDB" id="F0EFL4"/>
<sequence length="573" mass="64447">MIDKQIMKLPGMKQLLGLLAGLSFLQALFIIGQAYGLARAITGLWEGRPLEEQWGWILLFFCSFIARQAVIYFRSKRLDDYSYQQAADLRDQLLEKLFRVGPQIAQQQGTGNVTTMVLEGINQVENYLKLILAKIMNMSIIPWVILALVFYLDWESGLVLLLVFPLIIIFMIILGYAAQSKAEKQYRTFQLLSNHFIDSLRGIDTLKLFGVSKKYGKSIFASSERFRKATMASLKVGILSTFALDFFTTLSIAVVAVLLGLRLINEGILLFPALTILILAPEYFLPIRDFSSDYHATLDGKNAMTAVTEILHQPEAQVPAVTVPRWQEDAQLTIDQLAFSYEEKAALRDINLNVTGFKKIGIIGLSGSGKSTLINTLSGFLVPDSGEITLGGAQTTAFRQASWQEQLIYIPQNPYIYRLTLQENVAFYQPTATKEAVLKAIEVAGLTELLAELPQGLDTMLGEGERHLSGGQAQRIALARAFLDQQRKILLFDEPTAHLDIETEVALKERMLPLMENRLVFFATHRLHWMEEMDEIIVMDQGRIVEQGTLAQLQQKQGAFTELVNGMRREQLE</sequence>
<dbReference type="HOGENOM" id="CLU_000604_84_9_9"/>
<dbReference type="InterPro" id="IPR027417">
    <property type="entry name" value="P-loop_NTPase"/>
</dbReference>
<dbReference type="SMART" id="SM00382">
    <property type="entry name" value="AAA"/>
    <property type="match status" value="1"/>
</dbReference>
<evidence type="ECO:0000256" key="3">
    <source>
        <dbReference type="ARBA" id="ARBA00022741"/>
    </source>
</evidence>
<dbReference type="GO" id="GO:0034040">
    <property type="term" value="F:ATPase-coupled lipid transmembrane transporter activity"/>
    <property type="evidence" value="ECO:0007669"/>
    <property type="project" value="TreeGrafter"/>
</dbReference>
<dbReference type="PANTHER" id="PTHR24221">
    <property type="entry name" value="ATP-BINDING CASSETTE SUB-FAMILY B"/>
    <property type="match status" value="1"/>
</dbReference>
<dbReference type="GO" id="GO:0140359">
    <property type="term" value="F:ABC-type transporter activity"/>
    <property type="evidence" value="ECO:0007669"/>
    <property type="project" value="InterPro"/>
</dbReference>
<comment type="caution">
    <text evidence="10">The sequence shown here is derived from an EMBL/GenBank/DDBJ whole genome shotgun (WGS) entry which is preliminary data.</text>
</comment>
<evidence type="ECO:0000256" key="5">
    <source>
        <dbReference type="ARBA" id="ARBA00022989"/>
    </source>
</evidence>
<dbReference type="Pfam" id="PF00005">
    <property type="entry name" value="ABC_tran"/>
    <property type="match status" value="1"/>
</dbReference>
<organism evidence="10 11">
    <name type="scientific">Enterococcus casseliflavus ATCC 12755</name>
    <dbReference type="NCBI Taxonomy" id="888066"/>
    <lineage>
        <taxon>Bacteria</taxon>
        <taxon>Bacillati</taxon>
        <taxon>Bacillota</taxon>
        <taxon>Bacilli</taxon>
        <taxon>Lactobacillales</taxon>
        <taxon>Enterococcaceae</taxon>
        <taxon>Enterococcus</taxon>
    </lineage>
</organism>
<keyword evidence="4" id="KW-0067">ATP-binding</keyword>
<dbReference type="InterPro" id="IPR017871">
    <property type="entry name" value="ABC_transporter-like_CS"/>
</dbReference>
<evidence type="ECO:0000256" key="1">
    <source>
        <dbReference type="ARBA" id="ARBA00004651"/>
    </source>
</evidence>
<dbReference type="GO" id="GO:0005886">
    <property type="term" value="C:plasma membrane"/>
    <property type="evidence" value="ECO:0007669"/>
    <property type="project" value="UniProtKB-SubCell"/>
</dbReference>
<dbReference type="GO" id="GO:0042883">
    <property type="term" value="P:cysteine transport"/>
    <property type="evidence" value="ECO:0007669"/>
    <property type="project" value="InterPro"/>
</dbReference>
<dbReference type="SUPFAM" id="SSF90123">
    <property type="entry name" value="ABC transporter transmembrane region"/>
    <property type="match status" value="1"/>
</dbReference>
<keyword evidence="6 7" id="KW-0472">Membrane</keyword>
<evidence type="ECO:0000313" key="11">
    <source>
        <dbReference type="Proteomes" id="UP000004835"/>
    </source>
</evidence>
<gene>
    <name evidence="10" type="primary">cydD</name>
    <name evidence="10" type="ORF">HMPREF9087_0516</name>
</gene>
<feature type="transmembrane region" description="Helical" evidence="7">
    <location>
        <begin position="236"/>
        <end position="261"/>
    </location>
</feature>
<protein>
    <submittedName>
        <fullName evidence="10">Thiol reductant ABC exporter, CydD subunit</fullName>
    </submittedName>
</protein>
<keyword evidence="2 7" id="KW-0812">Transmembrane</keyword>
<evidence type="ECO:0000256" key="4">
    <source>
        <dbReference type="ARBA" id="ARBA00022840"/>
    </source>
</evidence>
<keyword evidence="5 7" id="KW-1133">Transmembrane helix</keyword>
<evidence type="ECO:0000256" key="2">
    <source>
        <dbReference type="ARBA" id="ARBA00022692"/>
    </source>
</evidence>
<dbReference type="PROSITE" id="PS00211">
    <property type="entry name" value="ABC_TRANSPORTER_1"/>
    <property type="match status" value="1"/>
</dbReference>
<evidence type="ECO:0000259" key="8">
    <source>
        <dbReference type="PROSITE" id="PS50893"/>
    </source>
</evidence>
<evidence type="ECO:0000256" key="6">
    <source>
        <dbReference type="ARBA" id="ARBA00023136"/>
    </source>
</evidence>
<dbReference type="InterPro" id="IPR036640">
    <property type="entry name" value="ABC1_TM_sf"/>
</dbReference>
<feature type="transmembrane region" description="Helical" evidence="7">
    <location>
        <begin position="267"/>
        <end position="285"/>
    </location>
</feature>
<dbReference type="Pfam" id="PF00664">
    <property type="entry name" value="ABC_membrane"/>
    <property type="match status" value="1"/>
</dbReference>
<dbReference type="PROSITE" id="PS50929">
    <property type="entry name" value="ABC_TM1F"/>
    <property type="match status" value="1"/>
</dbReference>
<dbReference type="EMBL" id="AEWT01000002">
    <property type="protein sequence ID" value="EGC71139.1"/>
    <property type="molecule type" value="Genomic_DNA"/>
</dbReference>
<proteinExistence type="predicted"/>
<name>F0EFL4_ENTCA</name>
<dbReference type="Gene3D" id="3.40.50.300">
    <property type="entry name" value="P-loop containing nucleotide triphosphate hydrolases"/>
    <property type="match status" value="1"/>
</dbReference>
<feature type="domain" description="ABC transporter" evidence="8">
    <location>
        <begin position="332"/>
        <end position="566"/>
    </location>
</feature>
<dbReference type="InterPro" id="IPR014216">
    <property type="entry name" value="ABC_transptr_CydD"/>
</dbReference>
<dbReference type="NCBIfam" id="TIGR02857">
    <property type="entry name" value="CydD"/>
    <property type="match status" value="1"/>
</dbReference>
<dbReference type="RefSeq" id="WP_005232835.1">
    <property type="nucleotide sequence ID" value="NZ_GL872323.1"/>
</dbReference>
<dbReference type="Gene3D" id="1.20.1560.10">
    <property type="entry name" value="ABC transporter type 1, transmembrane domain"/>
    <property type="match status" value="1"/>
</dbReference>
<dbReference type="InterPro" id="IPR003593">
    <property type="entry name" value="AAA+_ATPase"/>
</dbReference>
<dbReference type="GO" id="GO:0016887">
    <property type="term" value="F:ATP hydrolysis activity"/>
    <property type="evidence" value="ECO:0007669"/>
    <property type="project" value="InterPro"/>
</dbReference>
<accession>F0EFL4</accession>
<feature type="transmembrane region" description="Helical" evidence="7">
    <location>
        <begin position="131"/>
        <end position="152"/>
    </location>
</feature>
<dbReference type="Proteomes" id="UP000004835">
    <property type="component" value="Unassembled WGS sequence"/>
</dbReference>
<dbReference type="InterPro" id="IPR039421">
    <property type="entry name" value="Type_1_exporter"/>
</dbReference>
<dbReference type="CDD" id="cd18584">
    <property type="entry name" value="ABC_6TM_AarD_CydD"/>
    <property type="match status" value="1"/>
</dbReference>
<feature type="transmembrane region" description="Helical" evidence="7">
    <location>
        <begin position="54"/>
        <end position="73"/>
    </location>
</feature>
<feature type="transmembrane region" description="Helical" evidence="7">
    <location>
        <begin position="158"/>
        <end position="178"/>
    </location>
</feature>
<evidence type="ECO:0000259" key="9">
    <source>
        <dbReference type="PROSITE" id="PS50929"/>
    </source>
</evidence>
<dbReference type="GO" id="GO:0005524">
    <property type="term" value="F:ATP binding"/>
    <property type="evidence" value="ECO:0007669"/>
    <property type="project" value="UniProtKB-KW"/>
</dbReference>
<reference evidence="10 11" key="1">
    <citation type="submission" date="2011-01" db="EMBL/GenBank/DDBJ databases">
        <authorList>
            <person name="Muzny D."/>
            <person name="Qin X."/>
            <person name="Deng J."/>
            <person name="Jiang H."/>
            <person name="Liu Y."/>
            <person name="Qu J."/>
            <person name="Song X.-Z."/>
            <person name="Zhang L."/>
            <person name="Thornton R."/>
            <person name="Coyle M."/>
            <person name="Francisco L."/>
            <person name="Jackson L."/>
            <person name="Javaid M."/>
            <person name="Korchina V."/>
            <person name="Kovar C."/>
            <person name="Mata R."/>
            <person name="Mathew T."/>
            <person name="Ngo R."/>
            <person name="Nguyen L."/>
            <person name="Nguyen N."/>
            <person name="Okwuonu G."/>
            <person name="Ongeri F."/>
            <person name="Pham C."/>
            <person name="Simmons D."/>
            <person name="Wilczek-Boney K."/>
            <person name="Hale W."/>
            <person name="Jakkamsetti A."/>
            <person name="Pham P."/>
            <person name="Ruth R."/>
            <person name="San Lucas F."/>
            <person name="Warren J."/>
            <person name="Zhang J."/>
            <person name="Zhao Z."/>
            <person name="Zhou C."/>
            <person name="Zhu D."/>
            <person name="Lee S."/>
            <person name="Bess C."/>
            <person name="Blankenburg K."/>
            <person name="Forbes L."/>
            <person name="Fu Q."/>
            <person name="Gubbala S."/>
            <person name="Hirani K."/>
            <person name="Jayaseelan J.C."/>
            <person name="Lara F."/>
            <person name="Munidasa M."/>
            <person name="Palculict T."/>
            <person name="Patil S."/>
            <person name="Pu L.-L."/>
            <person name="Saada N."/>
            <person name="Tang L."/>
            <person name="Weissenberger G."/>
            <person name="Zhu Y."/>
            <person name="Hemphill L."/>
            <person name="Shang Y."/>
            <person name="Youmans B."/>
            <person name="Ayvaz T."/>
            <person name="Ross M."/>
            <person name="Santibanez J."/>
            <person name="Aqrawi P."/>
            <person name="Gross S."/>
            <person name="Joshi V."/>
            <person name="Fowler G."/>
            <person name="Nazareth L."/>
            <person name="Reid J."/>
            <person name="Worley K."/>
            <person name="Petrosino J."/>
            <person name="Highlander S."/>
            <person name="Gibbs R."/>
        </authorList>
    </citation>
    <scope>NUCLEOTIDE SEQUENCE [LARGE SCALE GENOMIC DNA]</scope>
    <source>
        <strain evidence="10 11">ATCC 12755</strain>
    </source>
</reference>
<comment type="subcellular location">
    <subcellularLocation>
        <location evidence="1">Cell membrane</location>
        <topology evidence="1">Multi-pass membrane protein</topology>
    </subcellularLocation>
</comment>
<dbReference type="PROSITE" id="PS50893">
    <property type="entry name" value="ABC_TRANSPORTER_2"/>
    <property type="match status" value="1"/>
</dbReference>
<evidence type="ECO:0000256" key="7">
    <source>
        <dbReference type="SAM" id="Phobius"/>
    </source>
</evidence>
<feature type="domain" description="ABC transmembrane type-1" evidence="9">
    <location>
        <begin position="18"/>
        <end position="299"/>
    </location>
</feature>
<dbReference type="SUPFAM" id="SSF52540">
    <property type="entry name" value="P-loop containing nucleoside triphosphate hydrolases"/>
    <property type="match status" value="1"/>
</dbReference>